<keyword evidence="1" id="KW-0732">Signal</keyword>
<feature type="signal peptide" evidence="1">
    <location>
        <begin position="1"/>
        <end position="21"/>
    </location>
</feature>
<evidence type="ECO:0008006" key="4">
    <source>
        <dbReference type="Google" id="ProtNLM"/>
    </source>
</evidence>
<evidence type="ECO:0000313" key="2">
    <source>
        <dbReference type="EMBL" id="SJZ68289.1"/>
    </source>
</evidence>
<evidence type="ECO:0000256" key="1">
    <source>
        <dbReference type="SAM" id="SignalP"/>
    </source>
</evidence>
<name>A0A1T4MMI3_9BACT</name>
<dbReference type="PROSITE" id="PS51257">
    <property type="entry name" value="PROKAR_LIPOPROTEIN"/>
    <property type="match status" value="1"/>
</dbReference>
<feature type="chain" id="PRO_5013341047" description="Thiol-disulfide isomerase or thioredoxin" evidence="1">
    <location>
        <begin position="22"/>
        <end position="185"/>
    </location>
</feature>
<reference evidence="2 3" key="1">
    <citation type="submission" date="2017-02" db="EMBL/GenBank/DDBJ databases">
        <authorList>
            <person name="Peterson S.W."/>
        </authorList>
    </citation>
    <scope>NUCLEOTIDE SEQUENCE [LARGE SCALE GENOMIC DNA]</scope>
    <source>
        <strain evidence="2 3">DSM 22335</strain>
    </source>
</reference>
<proteinExistence type="predicted"/>
<keyword evidence="3" id="KW-1185">Reference proteome</keyword>
<dbReference type="RefSeq" id="WP_139367051.1">
    <property type="nucleotide sequence ID" value="NZ_FUWH01000003.1"/>
</dbReference>
<dbReference type="InterPro" id="IPR036249">
    <property type="entry name" value="Thioredoxin-like_sf"/>
</dbReference>
<accession>A0A1T4MMI3</accession>
<evidence type="ECO:0000313" key="3">
    <source>
        <dbReference type="Proteomes" id="UP000190888"/>
    </source>
</evidence>
<dbReference type="CDD" id="cd02947">
    <property type="entry name" value="TRX_family"/>
    <property type="match status" value="1"/>
</dbReference>
<dbReference type="STRING" id="413434.SAMN04488132_103465"/>
<dbReference type="SUPFAM" id="SSF52833">
    <property type="entry name" value="Thioredoxin-like"/>
    <property type="match status" value="1"/>
</dbReference>
<sequence>MKKTITWLFCAALAISCHRVAMPALNKEITNTSGQQILVGRCSPQLLLGPNYKDWYTSSYNNYTPDSALVRQLKPLLKGKGIQIFLGTWCGDSRREVPRMLKIFSQAGFDSTRFSLVFVDNSPEHYKQSPQHEEQGKDIRRVPTFIVYDKAKEIGRIVESPILSLEKDLLAILTGAPYTPNYAKK</sequence>
<dbReference type="Proteomes" id="UP000190888">
    <property type="component" value="Unassembled WGS sequence"/>
</dbReference>
<dbReference type="AlphaFoldDB" id="A0A1T4MMI3"/>
<dbReference type="Gene3D" id="3.40.30.10">
    <property type="entry name" value="Glutaredoxin"/>
    <property type="match status" value="1"/>
</dbReference>
<dbReference type="EMBL" id="FUWH01000003">
    <property type="protein sequence ID" value="SJZ68289.1"/>
    <property type="molecule type" value="Genomic_DNA"/>
</dbReference>
<gene>
    <name evidence="2" type="ORF">SAMN04488132_103465</name>
</gene>
<protein>
    <recommendedName>
        <fullName evidence="4">Thiol-disulfide isomerase or thioredoxin</fullName>
    </recommendedName>
</protein>
<dbReference type="OrthoDB" id="6398367at2"/>
<organism evidence="2 3">
    <name type="scientific">Sediminibacterium ginsengisoli</name>
    <dbReference type="NCBI Taxonomy" id="413434"/>
    <lineage>
        <taxon>Bacteria</taxon>
        <taxon>Pseudomonadati</taxon>
        <taxon>Bacteroidota</taxon>
        <taxon>Chitinophagia</taxon>
        <taxon>Chitinophagales</taxon>
        <taxon>Chitinophagaceae</taxon>
        <taxon>Sediminibacterium</taxon>
    </lineage>
</organism>